<comment type="function">
    <text evidence="7">Catalyzes the conversion of long-chain fatty acids to their active form acyl-CoAs for both synthesis of cellular lipids, and degradation via beta-oxidation.</text>
</comment>
<dbReference type="Gene3D" id="3.40.50.12780">
    <property type="entry name" value="N-terminal domain of ligase-like"/>
    <property type="match status" value="1"/>
</dbReference>
<keyword evidence="4 7" id="KW-0276">Fatty acid metabolism</keyword>
<evidence type="ECO:0000256" key="5">
    <source>
        <dbReference type="ARBA" id="ARBA00022840"/>
    </source>
</evidence>
<dbReference type="EC" id="6.2.1.3" evidence="6 7"/>
<organism evidence="9 10">
    <name type="scientific">Momordica charantia</name>
    <name type="common">Bitter gourd</name>
    <name type="synonym">Balsam pear</name>
    <dbReference type="NCBI Taxonomy" id="3673"/>
    <lineage>
        <taxon>Eukaryota</taxon>
        <taxon>Viridiplantae</taxon>
        <taxon>Streptophyta</taxon>
        <taxon>Embryophyta</taxon>
        <taxon>Tracheophyta</taxon>
        <taxon>Spermatophyta</taxon>
        <taxon>Magnoliopsida</taxon>
        <taxon>eudicotyledons</taxon>
        <taxon>Gunneridae</taxon>
        <taxon>Pentapetalae</taxon>
        <taxon>rosids</taxon>
        <taxon>fabids</taxon>
        <taxon>Cucurbitales</taxon>
        <taxon>Cucurbitaceae</taxon>
        <taxon>Momordiceae</taxon>
        <taxon>Momordica</taxon>
    </lineage>
</organism>
<dbReference type="GeneID" id="111015238"/>
<sequence>MQRKYLVQVEEAKEAAAGRPSAGAVYRSIFAKDGFPPPVPGLDCCWDIFRMSVEKNPGNRMLGRRKVVEGNPTKAGEYEWLTYKQVHELVLKIGNSMCSLGYGTGEKCGIYGANCPEWIISMEACNAHGLYCVPLYDTLGAGAIEFIICHAEISIAFVEEKKISELLKTLPSTAKILKTIVSFGKVSDSHKEEVNKFGLEIYSWEEFLQKGGSQQFDLPVKKKSDICTIMYTSGTTGDPKGVMLSNNAIISLIAGVKHLLASVKAEVRETDVYMSYLPLAHIFDRVIEEVFILNGASIGFWRGDVKLLVEDIAELKPTVFCAVPRVLERIYGGLNQKISSGSLLKKSLFNFAYSYKLNQMQKGKKHEQAATIFDKVVFSKVKKGLGGNVRIILSGGAPLAPHIETFFRVVSCAHVLQGYGLTETCGGTFVTLPNELPMLGTVGPPVPNVDVCLESVPDMGYDSLASTPRGEVCIRGDTLFSGYYKREDLTTEVLVDGWFHTGDVGEWQPDGSLKIIDRKKNIFKLSQGEYVAVENLEVIYGLVSDIEAIWIYGNSFESFLVGVINPQKQALEKWGEENGIKGDFNALCEDKRAKDYILGQLSKIAKEKKLKGYEVIRAVHLDPVPFDIERDLITPSYKKKRPQLLKYYQKVIDDMYKVGNKPVA</sequence>
<reference evidence="10" key="1">
    <citation type="submission" date="2025-08" db="UniProtKB">
        <authorList>
            <consortium name="RefSeq"/>
        </authorList>
    </citation>
    <scope>IDENTIFICATION</scope>
    <source>
        <strain evidence="10">OHB3-1</strain>
    </source>
</reference>
<dbReference type="AlphaFoldDB" id="A0A6J1CWK7"/>
<evidence type="ECO:0000259" key="8">
    <source>
        <dbReference type="Pfam" id="PF00501"/>
    </source>
</evidence>
<dbReference type="GO" id="GO:0005783">
    <property type="term" value="C:endoplasmic reticulum"/>
    <property type="evidence" value="ECO:0007669"/>
    <property type="project" value="TreeGrafter"/>
</dbReference>
<comment type="catalytic activity">
    <reaction evidence="7">
        <text>a long-chain fatty acid + ATP + CoA = a long-chain fatty acyl-CoA + AMP + diphosphate</text>
        <dbReference type="Rhea" id="RHEA:15421"/>
        <dbReference type="ChEBI" id="CHEBI:30616"/>
        <dbReference type="ChEBI" id="CHEBI:33019"/>
        <dbReference type="ChEBI" id="CHEBI:57287"/>
        <dbReference type="ChEBI" id="CHEBI:57560"/>
        <dbReference type="ChEBI" id="CHEBI:83139"/>
        <dbReference type="ChEBI" id="CHEBI:456215"/>
        <dbReference type="EC" id="6.2.1.3"/>
    </reaction>
</comment>
<dbReference type="KEGG" id="mcha:111015238"/>
<comment type="pathway">
    <text evidence="7">Lipid metabolism; fatty acid metabolism.</text>
</comment>
<dbReference type="InterPro" id="IPR045311">
    <property type="entry name" value="LC-FACS_euk"/>
</dbReference>
<evidence type="ECO:0000256" key="1">
    <source>
        <dbReference type="ARBA" id="ARBA00006432"/>
    </source>
</evidence>
<comment type="similarity">
    <text evidence="1 7">Belongs to the ATP-dependent AMP-binding enzyme family.</text>
</comment>
<keyword evidence="5 7" id="KW-0067">ATP-binding</keyword>
<dbReference type="SUPFAM" id="SSF56801">
    <property type="entry name" value="Acetyl-CoA synthetase-like"/>
    <property type="match status" value="1"/>
</dbReference>
<evidence type="ECO:0000313" key="10">
    <source>
        <dbReference type="RefSeq" id="XP_022145889.1"/>
    </source>
</evidence>
<evidence type="ECO:0000256" key="2">
    <source>
        <dbReference type="ARBA" id="ARBA00022598"/>
    </source>
</evidence>
<protein>
    <recommendedName>
        <fullName evidence="6 7">Long-chain-fatty-acid--CoA ligase</fullName>
        <ecNumber evidence="6 7">6.2.1.3</ecNumber>
    </recommendedName>
</protein>
<dbReference type="PANTHER" id="PTHR43272:SF3">
    <property type="entry name" value="LONG CHAIN ACYL-COA SYNTHETASE 4"/>
    <property type="match status" value="1"/>
</dbReference>
<dbReference type="UniPathway" id="UPA00199"/>
<dbReference type="PANTHER" id="PTHR43272">
    <property type="entry name" value="LONG-CHAIN-FATTY-ACID--COA LIGASE"/>
    <property type="match status" value="1"/>
</dbReference>
<evidence type="ECO:0000256" key="4">
    <source>
        <dbReference type="ARBA" id="ARBA00022832"/>
    </source>
</evidence>
<dbReference type="OrthoDB" id="1700726at2759"/>
<dbReference type="InterPro" id="IPR020845">
    <property type="entry name" value="AMP-binding_CS"/>
</dbReference>
<feature type="domain" description="AMP-dependent synthetase/ligase" evidence="8">
    <location>
        <begin position="69"/>
        <end position="484"/>
    </location>
</feature>
<dbReference type="Proteomes" id="UP000504603">
    <property type="component" value="Unplaced"/>
</dbReference>
<gene>
    <name evidence="10" type="primary">LOC111015238</name>
</gene>
<keyword evidence="2 7" id="KW-0436">Ligase</keyword>
<name>A0A6J1CWK7_MOMCH</name>
<dbReference type="GO" id="GO:0005524">
    <property type="term" value="F:ATP binding"/>
    <property type="evidence" value="ECO:0007669"/>
    <property type="project" value="UniProtKB-KW"/>
</dbReference>
<evidence type="ECO:0000256" key="6">
    <source>
        <dbReference type="ARBA" id="ARBA00026121"/>
    </source>
</evidence>
<dbReference type="Pfam" id="PF00501">
    <property type="entry name" value="AMP-binding"/>
    <property type="match status" value="1"/>
</dbReference>
<dbReference type="CDD" id="cd05927">
    <property type="entry name" value="LC-FACS_euk"/>
    <property type="match status" value="1"/>
</dbReference>
<accession>A0A6J1CWK7</accession>
<dbReference type="GO" id="GO:0004467">
    <property type="term" value="F:long-chain fatty acid-CoA ligase activity"/>
    <property type="evidence" value="ECO:0007669"/>
    <property type="project" value="UniProtKB-EC"/>
</dbReference>
<proteinExistence type="inferred from homology"/>
<keyword evidence="7" id="KW-0443">Lipid metabolism</keyword>
<dbReference type="InterPro" id="IPR000873">
    <property type="entry name" value="AMP-dep_synth/lig_dom"/>
</dbReference>
<keyword evidence="3 7" id="KW-0547">Nucleotide-binding</keyword>
<dbReference type="InterPro" id="IPR042099">
    <property type="entry name" value="ANL_N_sf"/>
</dbReference>
<dbReference type="GO" id="GO:0016020">
    <property type="term" value="C:membrane"/>
    <property type="evidence" value="ECO:0007669"/>
    <property type="project" value="TreeGrafter"/>
</dbReference>
<evidence type="ECO:0000256" key="7">
    <source>
        <dbReference type="RuleBase" id="RU369030"/>
    </source>
</evidence>
<dbReference type="RefSeq" id="XP_022145889.1">
    <property type="nucleotide sequence ID" value="XM_022290197.1"/>
</dbReference>
<keyword evidence="9" id="KW-1185">Reference proteome</keyword>
<evidence type="ECO:0000256" key="3">
    <source>
        <dbReference type="ARBA" id="ARBA00022741"/>
    </source>
</evidence>
<evidence type="ECO:0000313" key="9">
    <source>
        <dbReference type="Proteomes" id="UP000504603"/>
    </source>
</evidence>
<dbReference type="PROSITE" id="PS00455">
    <property type="entry name" value="AMP_BINDING"/>
    <property type="match status" value="1"/>
</dbReference>